<accession>A0A928KYK9</accession>
<dbReference type="InterPro" id="IPR004165">
    <property type="entry name" value="CoA_trans_fam_I"/>
</dbReference>
<dbReference type="SMART" id="SM00882">
    <property type="entry name" value="CoA_trans"/>
    <property type="match status" value="1"/>
</dbReference>
<sequence length="265" mass="29225">MANYTNYTNKEMQAITIARAITNDHIAIVGTGLPLIGATVAKKIFSPGCTLIVESGLIDCDPVQVPTSVGDCRFMAHCAVQWPPVRYIGFQANEWLKNRDRMIAFIGGAEIDPYGNVNSTSMGDYHHPKTRFSGSGGANGIATYVNTVLMMQHEKRRFTEKIDYITSPGWMTGGPDGRKKAGLPQNRGPLMVVTDKGVMKFDEKTKRMYLAGYYESSSIEEIVENTGFEIDTSRAELLAPPSPEVIKAIREEIDPGQVFIKVPKE</sequence>
<protein>
    <submittedName>
        <fullName evidence="2">CoA-transferase subunit beta</fullName>
    </submittedName>
</protein>
<dbReference type="PANTHER" id="PTHR43293">
    <property type="entry name" value="ACETATE COA-TRANSFERASE YDIF"/>
    <property type="match status" value="1"/>
</dbReference>
<reference evidence="2" key="1">
    <citation type="submission" date="2019-04" db="EMBL/GenBank/DDBJ databases">
        <title>Evolution of Biomass-Degrading Anaerobic Consortia Revealed by Metagenomics.</title>
        <authorList>
            <person name="Peng X."/>
        </authorList>
    </citation>
    <scope>NUCLEOTIDE SEQUENCE</scope>
    <source>
        <strain evidence="2">SIG551</strain>
    </source>
</reference>
<dbReference type="EMBL" id="SVNY01000007">
    <property type="protein sequence ID" value="MBE6834456.1"/>
    <property type="molecule type" value="Genomic_DNA"/>
</dbReference>
<dbReference type="GO" id="GO:0008410">
    <property type="term" value="F:CoA-transferase activity"/>
    <property type="evidence" value="ECO:0007669"/>
    <property type="project" value="InterPro"/>
</dbReference>
<dbReference type="Pfam" id="PF01144">
    <property type="entry name" value="CoA_trans"/>
    <property type="match status" value="1"/>
</dbReference>
<comment type="caution">
    <text evidence="2">The sequence shown here is derived from an EMBL/GenBank/DDBJ whole genome shotgun (WGS) entry which is preliminary data.</text>
</comment>
<dbReference type="InterPro" id="IPR037171">
    <property type="entry name" value="NagB/RpiA_transferase-like"/>
</dbReference>
<name>A0A928KYK9_9FIRM</name>
<organism evidence="2 3">
    <name type="scientific">Faecalispora sporosphaeroides</name>
    <dbReference type="NCBI Taxonomy" id="1549"/>
    <lineage>
        <taxon>Bacteria</taxon>
        <taxon>Bacillati</taxon>
        <taxon>Bacillota</taxon>
        <taxon>Clostridia</taxon>
        <taxon>Eubacteriales</taxon>
        <taxon>Oscillospiraceae</taxon>
        <taxon>Faecalispora</taxon>
    </lineage>
</organism>
<dbReference type="SUPFAM" id="SSF100950">
    <property type="entry name" value="NagB/RpiA/CoA transferase-like"/>
    <property type="match status" value="1"/>
</dbReference>
<dbReference type="Proteomes" id="UP000754750">
    <property type="component" value="Unassembled WGS sequence"/>
</dbReference>
<comment type="similarity">
    <text evidence="1">Belongs to the 3-oxoacid CoA-transferase subunit B family.</text>
</comment>
<evidence type="ECO:0000256" key="1">
    <source>
        <dbReference type="ARBA" id="ARBA00007047"/>
    </source>
</evidence>
<evidence type="ECO:0000313" key="3">
    <source>
        <dbReference type="Proteomes" id="UP000754750"/>
    </source>
</evidence>
<dbReference type="AlphaFoldDB" id="A0A928KYK9"/>
<proteinExistence type="inferred from homology"/>
<dbReference type="RefSeq" id="WP_020074510.1">
    <property type="nucleotide sequence ID" value="NZ_JBKWRC010000003.1"/>
</dbReference>
<dbReference type="PANTHER" id="PTHR43293:SF3">
    <property type="entry name" value="CHOLESTEROL RING-CLEAVING HYDROLASE IPDB SUBUNIT"/>
    <property type="match status" value="1"/>
</dbReference>
<gene>
    <name evidence="2" type="ORF">E7512_12925</name>
</gene>
<dbReference type="Gene3D" id="3.40.1080.10">
    <property type="entry name" value="Glutaconate Coenzyme A-transferase"/>
    <property type="match status" value="1"/>
</dbReference>
<evidence type="ECO:0000313" key="2">
    <source>
        <dbReference type="EMBL" id="MBE6834456.1"/>
    </source>
</evidence>